<dbReference type="VEuPathDB" id="FungiDB:BO70DRAFT_357260"/>
<proteinExistence type="predicted"/>
<name>A0A317X6D1_9EURO</name>
<dbReference type="OrthoDB" id="10403476at2759"/>
<sequence>MIDRACIAFVTSDRVSPVESWYAKGGRLDGADKEWSTSRVFQGAEGMRNEE</sequence>
<reference evidence="1 2" key="1">
    <citation type="submission" date="2016-12" db="EMBL/GenBank/DDBJ databases">
        <title>The genomes of Aspergillus section Nigri reveals drivers in fungal speciation.</title>
        <authorList>
            <consortium name="DOE Joint Genome Institute"/>
            <person name="Vesth T.C."/>
            <person name="Nybo J."/>
            <person name="Theobald S."/>
            <person name="Brandl J."/>
            <person name="Frisvad J.C."/>
            <person name="Nielsen K.F."/>
            <person name="Lyhne E.K."/>
            <person name="Kogle M.E."/>
            <person name="Kuo A."/>
            <person name="Riley R."/>
            <person name="Clum A."/>
            <person name="Nolan M."/>
            <person name="Lipzen A."/>
            <person name="Salamov A."/>
            <person name="Henrissat B."/>
            <person name="Wiebenga A."/>
            <person name="De Vries R.P."/>
            <person name="Grigoriev I.V."/>
            <person name="Mortensen U.H."/>
            <person name="Andersen M.R."/>
            <person name="Baker S.E."/>
        </authorList>
    </citation>
    <scope>NUCLEOTIDE SEQUENCE [LARGE SCALE GENOMIC DNA]</scope>
    <source>
        <strain evidence="1 2">CBS 117.55</strain>
    </source>
</reference>
<dbReference type="RefSeq" id="XP_025403859.1">
    <property type="nucleotide sequence ID" value="XM_025541996.1"/>
</dbReference>
<accession>A0A317X6D1</accession>
<evidence type="ECO:0000313" key="1">
    <source>
        <dbReference type="EMBL" id="PWY92120.1"/>
    </source>
</evidence>
<dbReference type="GeneID" id="37064233"/>
<dbReference type="EMBL" id="MSFL01000001">
    <property type="protein sequence ID" value="PWY92120.1"/>
    <property type="molecule type" value="Genomic_DNA"/>
</dbReference>
<dbReference type="AlphaFoldDB" id="A0A317X6D1"/>
<evidence type="ECO:0000313" key="2">
    <source>
        <dbReference type="Proteomes" id="UP000247233"/>
    </source>
</evidence>
<dbReference type="Proteomes" id="UP000247233">
    <property type="component" value="Unassembled WGS sequence"/>
</dbReference>
<organism evidence="1 2">
    <name type="scientific">Aspergillus heteromorphus CBS 117.55</name>
    <dbReference type="NCBI Taxonomy" id="1448321"/>
    <lineage>
        <taxon>Eukaryota</taxon>
        <taxon>Fungi</taxon>
        <taxon>Dikarya</taxon>
        <taxon>Ascomycota</taxon>
        <taxon>Pezizomycotina</taxon>
        <taxon>Eurotiomycetes</taxon>
        <taxon>Eurotiomycetidae</taxon>
        <taxon>Eurotiales</taxon>
        <taxon>Aspergillaceae</taxon>
        <taxon>Aspergillus</taxon>
        <taxon>Aspergillus subgen. Circumdati</taxon>
    </lineage>
</organism>
<protein>
    <submittedName>
        <fullName evidence="1">Uncharacterized protein</fullName>
    </submittedName>
</protein>
<keyword evidence="2" id="KW-1185">Reference proteome</keyword>
<gene>
    <name evidence="1" type="ORF">BO70DRAFT_357260</name>
</gene>
<comment type="caution">
    <text evidence="1">The sequence shown here is derived from an EMBL/GenBank/DDBJ whole genome shotgun (WGS) entry which is preliminary data.</text>
</comment>